<gene>
    <name evidence="1" type="ORF">AVEN_238918_1</name>
</gene>
<name>A0A4Y2LKQ7_ARAVE</name>
<accession>A0A4Y2LKQ7</accession>
<evidence type="ECO:0000313" key="1">
    <source>
        <dbReference type="EMBL" id="GBN15365.1"/>
    </source>
</evidence>
<evidence type="ECO:0000313" key="2">
    <source>
        <dbReference type="Proteomes" id="UP000499080"/>
    </source>
</evidence>
<protein>
    <submittedName>
        <fullName evidence="1">Uncharacterized protein</fullName>
    </submittedName>
</protein>
<dbReference type="EMBL" id="BGPR01006015">
    <property type="protein sequence ID" value="GBN15365.1"/>
    <property type="molecule type" value="Genomic_DNA"/>
</dbReference>
<dbReference type="AlphaFoldDB" id="A0A4Y2LKQ7"/>
<proteinExistence type="predicted"/>
<reference evidence="1 2" key="1">
    <citation type="journal article" date="2019" name="Sci. Rep.">
        <title>Orb-weaving spider Araneus ventricosus genome elucidates the spidroin gene catalogue.</title>
        <authorList>
            <person name="Kono N."/>
            <person name="Nakamura H."/>
            <person name="Ohtoshi R."/>
            <person name="Moran D.A.P."/>
            <person name="Shinohara A."/>
            <person name="Yoshida Y."/>
            <person name="Fujiwara M."/>
            <person name="Mori M."/>
            <person name="Tomita M."/>
            <person name="Arakawa K."/>
        </authorList>
    </citation>
    <scope>NUCLEOTIDE SEQUENCE [LARGE SCALE GENOMIC DNA]</scope>
</reference>
<dbReference type="Proteomes" id="UP000499080">
    <property type="component" value="Unassembled WGS sequence"/>
</dbReference>
<sequence length="144" mass="16844">MGKERTINHHLSVANRRGRGEASMEALELGSLWGLFWYPRLGWVHHVNNETQPNSQSNRWYQNRPLKPPFLAERKEFTLQARWTCAGNGELHTNTSQYELRNPLLSSKNQARIWTLVNRLACKCIRVLTHSSFELLLKKYMIAK</sequence>
<comment type="caution">
    <text evidence="1">The sequence shown here is derived from an EMBL/GenBank/DDBJ whole genome shotgun (WGS) entry which is preliminary data.</text>
</comment>
<organism evidence="1 2">
    <name type="scientific">Araneus ventricosus</name>
    <name type="common">Orbweaver spider</name>
    <name type="synonym">Epeira ventricosa</name>
    <dbReference type="NCBI Taxonomy" id="182803"/>
    <lineage>
        <taxon>Eukaryota</taxon>
        <taxon>Metazoa</taxon>
        <taxon>Ecdysozoa</taxon>
        <taxon>Arthropoda</taxon>
        <taxon>Chelicerata</taxon>
        <taxon>Arachnida</taxon>
        <taxon>Araneae</taxon>
        <taxon>Araneomorphae</taxon>
        <taxon>Entelegynae</taxon>
        <taxon>Araneoidea</taxon>
        <taxon>Araneidae</taxon>
        <taxon>Araneus</taxon>
    </lineage>
</organism>
<keyword evidence="2" id="KW-1185">Reference proteome</keyword>